<dbReference type="NCBIfam" id="TIGR02605">
    <property type="entry name" value="CxxC_CxxC_SSSS"/>
    <property type="match status" value="1"/>
</dbReference>
<protein>
    <submittedName>
        <fullName evidence="2">Putative FmdB family regulatory protein</fullName>
    </submittedName>
</protein>
<gene>
    <name evidence="2" type="ORF">HNR21_002979</name>
</gene>
<evidence type="ECO:0000313" key="3">
    <source>
        <dbReference type="Proteomes" id="UP000539313"/>
    </source>
</evidence>
<dbReference type="Proteomes" id="UP000539313">
    <property type="component" value="Unassembled WGS sequence"/>
</dbReference>
<sequence>MPRYDFRCRACGSTFEVSRPMSEASAPATCPAGHDDTVKLLSTVAVTGRGTGSAPSPGPSGGGGGGCCGGGCCA</sequence>
<feature type="domain" description="Putative regulatory protein FmdB zinc ribbon" evidence="1">
    <location>
        <begin position="1"/>
        <end position="42"/>
    </location>
</feature>
<evidence type="ECO:0000259" key="1">
    <source>
        <dbReference type="SMART" id="SM00834"/>
    </source>
</evidence>
<dbReference type="Pfam" id="PF09723">
    <property type="entry name" value="Zn_ribbon_8"/>
    <property type="match status" value="1"/>
</dbReference>
<dbReference type="AlphaFoldDB" id="A0A7W3R8W1"/>
<evidence type="ECO:0000313" key="2">
    <source>
        <dbReference type="EMBL" id="MBA9004097.1"/>
    </source>
</evidence>
<reference evidence="2 3" key="1">
    <citation type="submission" date="2020-08" db="EMBL/GenBank/DDBJ databases">
        <title>Sequencing the genomes of 1000 actinobacteria strains.</title>
        <authorList>
            <person name="Klenk H.-P."/>
        </authorList>
    </citation>
    <scope>NUCLEOTIDE SEQUENCE [LARGE SCALE GENOMIC DNA]</scope>
    <source>
        <strain evidence="2 3">DSM 45823</strain>
    </source>
</reference>
<accession>A0A7W3R8W1</accession>
<name>A0A7W3R8W1_9ACTN</name>
<dbReference type="EMBL" id="JACJII010000001">
    <property type="protein sequence ID" value="MBA9004097.1"/>
    <property type="molecule type" value="Genomic_DNA"/>
</dbReference>
<dbReference type="SMART" id="SM00834">
    <property type="entry name" value="CxxC_CXXC_SSSS"/>
    <property type="match status" value="1"/>
</dbReference>
<keyword evidence="3" id="KW-1185">Reference proteome</keyword>
<dbReference type="RefSeq" id="WP_182705680.1">
    <property type="nucleotide sequence ID" value="NZ_JACJII010000001.1"/>
</dbReference>
<comment type="caution">
    <text evidence="2">The sequence shown here is derived from an EMBL/GenBank/DDBJ whole genome shotgun (WGS) entry which is preliminary data.</text>
</comment>
<proteinExistence type="predicted"/>
<dbReference type="InterPro" id="IPR013429">
    <property type="entry name" value="Regulatory_FmdB_Zinc_ribbon"/>
</dbReference>
<organism evidence="2 3">
    <name type="scientific">Thermomonospora cellulosilytica</name>
    <dbReference type="NCBI Taxonomy" id="1411118"/>
    <lineage>
        <taxon>Bacteria</taxon>
        <taxon>Bacillati</taxon>
        <taxon>Actinomycetota</taxon>
        <taxon>Actinomycetes</taxon>
        <taxon>Streptosporangiales</taxon>
        <taxon>Thermomonosporaceae</taxon>
        <taxon>Thermomonospora</taxon>
    </lineage>
</organism>